<keyword evidence="3" id="KW-1185">Reference proteome</keyword>
<evidence type="ECO:0000313" key="3">
    <source>
        <dbReference type="Proteomes" id="UP000050525"/>
    </source>
</evidence>
<name>A0A151MTP0_ALLMI</name>
<comment type="caution">
    <text evidence="2">The sequence shown here is derived from an EMBL/GenBank/DDBJ whole genome shotgun (WGS) entry which is preliminary data.</text>
</comment>
<proteinExistence type="predicted"/>
<accession>A0A151MTP0</accession>
<dbReference type="EMBL" id="AKHW03005066">
    <property type="protein sequence ID" value="KYO27877.1"/>
    <property type="molecule type" value="Genomic_DNA"/>
</dbReference>
<feature type="region of interest" description="Disordered" evidence="1">
    <location>
        <begin position="27"/>
        <end position="51"/>
    </location>
</feature>
<reference evidence="2 3" key="1">
    <citation type="journal article" date="2012" name="Genome Biol.">
        <title>Sequencing three crocodilian genomes to illuminate the evolution of archosaurs and amniotes.</title>
        <authorList>
            <person name="St John J.A."/>
            <person name="Braun E.L."/>
            <person name="Isberg S.R."/>
            <person name="Miles L.G."/>
            <person name="Chong A.Y."/>
            <person name="Gongora J."/>
            <person name="Dalzell P."/>
            <person name="Moran C."/>
            <person name="Bed'hom B."/>
            <person name="Abzhanov A."/>
            <person name="Burgess S.C."/>
            <person name="Cooksey A.M."/>
            <person name="Castoe T.A."/>
            <person name="Crawford N.G."/>
            <person name="Densmore L.D."/>
            <person name="Drew J.C."/>
            <person name="Edwards S.V."/>
            <person name="Faircloth B.C."/>
            <person name="Fujita M.K."/>
            <person name="Greenwold M.J."/>
            <person name="Hoffmann F.G."/>
            <person name="Howard J.M."/>
            <person name="Iguchi T."/>
            <person name="Janes D.E."/>
            <person name="Khan S.Y."/>
            <person name="Kohno S."/>
            <person name="de Koning A.J."/>
            <person name="Lance S.L."/>
            <person name="McCarthy F.M."/>
            <person name="McCormack J.E."/>
            <person name="Merchant M.E."/>
            <person name="Peterson D.G."/>
            <person name="Pollock D.D."/>
            <person name="Pourmand N."/>
            <person name="Raney B.J."/>
            <person name="Roessler K.A."/>
            <person name="Sanford J.R."/>
            <person name="Sawyer R.H."/>
            <person name="Schmidt C.J."/>
            <person name="Triplett E.W."/>
            <person name="Tuberville T.D."/>
            <person name="Venegas-Anaya M."/>
            <person name="Howard J.T."/>
            <person name="Jarvis E.D."/>
            <person name="Guillette L.J.Jr."/>
            <person name="Glenn T.C."/>
            <person name="Green R.E."/>
            <person name="Ray D.A."/>
        </authorList>
    </citation>
    <scope>NUCLEOTIDE SEQUENCE [LARGE SCALE GENOMIC DNA]</scope>
    <source>
        <strain evidence="2">KSC_2009_1</strain>
    </source>
</reference>
<protein>
    <submittedName>
        <fullName evidence="2">Uncharacterized protein</fullName>
    </submittedName>
</protein>
<evidence type="ECO:0000256" key="1">
    <source>
        <dbReference type="SAM" id="MobiDB-lite"/>
    </source>
</evidence>
<gene>
    <name evidence="2" type="ORF">Y1Q_0021001</name>
</gene>
<evidence type="ECO:0000313" key="2">
    <source>
        <dbReference type="EMBL" id="KYO27877.1"/>
    </source>
</evidence>
<dbReference type="Proteomes" id="UP000050525">
    <property type="component" value="Unassembled WGS sequence"/>
</dbReference>
<organism evidence="2 3">
    <name type="scientific">Alligator mississippiensis</name>
    <name type="common">American alligator</name>
    <dbReference type="NCBI Taxonomy" id="8496"/>
    <lineage>
        <taxon>Eukaryota</taxon>
        <taxon>Metazoa</taxon>
        <taxon>Chordata</taxon>
        <taxon>Craniata</taxon>
        <taxon>Vertebrata</taxon>
        <taxon>Euteleostomi</taxon>
        <taxon>Archelosauria</taxon>
        <taxon>Archosauria</taxon>
        <taxon>Crocodylia</taxon>
        <taxon>Alligatoridae</taxon>
        <taxon>Alligatorinae</taxon>
        <taxon>Alligator</taxon>
    </lineage>
</organism>
<dbReference type="AlphaFoldDB" id="A0A151MTP0"/>
<sequence>MYFADEIDAGISWLRLHQHRCSRDFSTDNTPITPEEDNGTDGIDNPNDNELYPIDRGPSRDVLVATEARAYDAIGWACSPCQGLAWLPLVTFCGCFVRCQALRKSCQGTWLLSVSEARSSLFRDP</sequence>